<comment type="caution">
    <text evidence="4">The sequence shown here is derived from an EMBL/GenBank/DDBJ whole genome shotgun (WGS) entry which is preliminary data.</text>
</comment>
<dbReference type="EMBL" id="CAIIXF020000012">
    <property type="protein sequence ID" value="CAH1801917.1"/>
    <property type="molecule type" value="Genomic_DNA"/>
</dbReference>
<dbReference type="SUPFAM" id="SSF51197">
    <property type="entry name" value="Clavaminate synthase-like"/>
    <property type="match status" value="1"/>
</dbReference>
<comment type="similarity">
    <text evidence="1">Belongs to the aspartyl/asparaginyl beta-hydroxylase family.</text>
</comment>
<keyword evidence="5" id="KW-1185">Reference proteome</keyword>
<dbReference type="Pfam" id="PF05118">
    <property type="entry name" value="Asp_Arg_Hydrox"/>
    <property type="match status" value="1"/>
</dbReference>
<accession>A0A8J1XNQ7</accession>
<dbReference type="PANTHER" id="PTHR46332">
    <property type="entry name" value="ASPARTATE BETA-HYDROXYLASE DOMAIN-CONTAINING PROTEIN 2"/>
    <property type="match status" value="1"/>
</dbReference>
<organism evidence="4 5">
    <name type="scientific">Owenia fusiformis</name>
    <name type="common">Polychaete worm</name>
    <dbReference type="NCBI Taxonomy" id="6347"/>
    <lineage>
        <taxon>Eukaryota</taxon>
        <taxon>Metazoa</taxon>
        <taxon>Spiralia</taxon>
        <taxon>Lophotrochozoa</taxon>
        <taxon>Annelida</taxon>
        <taxon>Polychaeta</taxon>
        <taxon>Sedentaria</taxon>
        <taxon>Canalipalpata</taxon>
        <taxon>Sabellida</taxon>
        <taxon>Oweniida</taxon>
        <taxon>Oweniidae</taxon>
        <taxon>Owenia</taxon>
    </lineage>
</organism>
<sequence length="303" mass="34449">MLQEYQWLFWPVVGTLILAVAIVKGFAKSINGEKESGDEIDDTHTQCKSEACVRCNTYKNVLGVAYKRLKHYNSNQQSELLRIHEAIAVDADQEKKFEVKLQCPNVLYIPGLTAKPWWECTRQDMEVIIQNNIKDIRDEYMNVSTSDDGWLLNTTPTGSWNVFHLMNQGSFIEANCQKCPLTTQVINLVEDLMVGNVFGNACFSVLHPGTHITPHYGPTNARLRCHIPVGEFRPSGCYLTVAKDKRECWLDDGCVFFDDSFLHEAIHEGIDSEPRAVLILDLWHPDINKAERDALNYIFSPNA</sequence>
<dbReference type="InterPro" id="IPR027443">
    <property type="entry name" value="IPNS-like_sf"/>
</dbReference>
<dbReference type="InterPro" id="IPR051821">
    <property type="entry name" value="Asp/Asn_beta-hydroxylase"/>
</dbReference>
<dbReference type="Gene3D" id="2.60.120.330">
    <property type="entry name" value="B-lactam Antibiotic, Isopenicillin N Synthase, Chain"/>
    <property type="match status" value="1"/>
</dbReference>
<evidence type="ECO:0000313" key="4">
    <source>
        <dbReference type="EMBL" id="CAH1801917.1"/>
    </source>
</evidence>
<keyword evidence="2" id="KW-0223">Dioxygenase</keyword>
<gene>
    <name evidence="4" type="ORF">OFUS_LOCUS25649</name>
</gene>
<evidence type="ECO:0000256" key="3">
    <source>
        <dbReference type="ARBA" id="ARBA00023002"/>
    </source>
</evidence>
<name>A0A8J1XNQ7_OWEFU</name>
<dbReference type="Proteomes" id="UP000749559">
    <property type="component" value="Unassembled WGS sequence"/>
</dbReference>
<dbReference type="InterPro" id="IPR007803">
    <property type="entry name" value="Asp/Arg/Pro-Hydrxlase"/>
</dbReference>
<dbReference type="OrthoDB" id="438431at2759"/>
<keyword evidence="3" id="KW-0560">Oxidoreductase</keyword>
<proteinExistence type="inferred from homology"/>
<protein>
    <submittedName>
        <fullName evidence="4">Uncharacterized protein</fullName>
    </submittedName>
</protein>
<evidence type="ECO:0000256" key="1">
    <source>
        <dbReference type="ARBA" id="ARBA00007730"/>
    </source>
</evidence>
<evidence type="ECO:0000313" key="5">
    <source>
        <dbReference type="Proteomes" id="UP000749559"/>
    </source>
</evidence>
<evidence type="ECO:0000256" key="2">
    <source>
        <dbReference type="ARBA" id="ARBA00022964"/>
    </source>
</evidence>
<dbReference type="PANTHER" id="PTHR46332:SF5">
    <property type="entry name" value="ASPARTATE BETA-HYDROXYLASE DOMAIN CONTAINING 2"/>
    <property type="match status" value="1"/>
</dbReference>
<reference evidence="4" key="1">
    <citation type="submission" date="2022-03" db="EMBL/GenBank/DDBJ databases">
        <authorList>
            <person name="Martin C."/>
        </authorList>
    </citation>
    <scope>NUCLEOTIDE SEQUENCE</scope>
</reference>
<dbReference type="GO" id="GO:0016020">
    <property type="term" value="C:membrane"/>
    <property type="evidence" value="ECO:0007669"/>
    <property type="project" value="TreeGrafter"/>
</dbReference>
<dbReference type="GO" id="GO:0051213">
    <property type="term" value="F:dioxygenase activity"/>
    <property type="evidence" value="ECO:0007669"/>
    <property type="project" value="UniProtKB-KW"/>
</dbReference>
<dbReference type="AlphaFoldDB" id="A0A8J1XNQ7"/>